<organism evidence="2 3">
    <name type="scientific">Candidatus Thiodubiliella endoseptemdiera</name>
    <dbReference type="NCBI Taxonomy" id="2738886"/>
    <lineage>
        <taxon>Bacteria</taxon>
        <taxon>Pseudomonadati</taxon>
        <taxon>Pseudomonadota</taxon>
        <taxon>Gammaproteobacteria</taxon>
        <taxon>Candidatus Pseudothioglobaceae</taxon>
        <taxon>Candidatus Thiodubiliella</taxon>
    </lineage>
</organism>
<feature type="chain" id="PRO_5032372787" evidence="1">
    <location>
        <begin position="36"/>
        <end position="298"/>
    </location>
</feature>
<accession>A0A853F1A1</accession>
<evidence type="ECO:0000256" key="1">
    <source>
        <dbReference type="SAM" id="SignalP"/>
    </source>
</evidence>
<feature type="signal peptide" evidence="1">
    <location>
        <begin position="1"/>
        <end position="35"/>
    </location>
</feature>
<sequence>MIKINNTTNLKNISKYFLATTLALGLLSAANTVIANQNSTIDNYNDRYTPEGRKKAGKRGTYKKDIHVWVYTSAFAKRFGMPKQWIDDELKGAEALAYRLDLDVYGTKCGYFSEVENCRPSTACIVDMYIDDKADLPWNTENRFDSRYGSKSIGVLIPQNIKDDPGWRKRAIKRGQQYKLGLDRLRIVYGKNHRNSLGNYFTLEYDRNIYKNLDYLSGSLTCRTFGKGRNMKIVVENPHFLPSGNIDYRIKDTAHLIDIPDSFMQRIEIYDKAQYEPNSLFKALRDRLSTTTKPNQSK</sequence>
<dbReference type="AlphaFoldDB" id="A0A853F1A1"/>
<dbReference type="RefSeq" id="WP_369152671.1">
    <property type="nucleotide sequence ID" value="NZ_OZ156463.1"/>
</dbReference>
<evidence type="ECO:0000313" key="3">
    <source>
        <dbReference type="Proteomes" id="UP000568751"/>
    </source>
</evidence>
<evidence type="ECO:0000313" key="2">
    <source>
        <dbReference type="EMBL" id="NYT27207.1"/>
    </source>
</evidence>
<dbReference type="Proteomes" id="UP000568751">
    <property type="component" value="Unassembled WGS sequence"/>
</dbReference>
<keyword evidence="1" id="KW-0732">Signal</keyword>
<reference evidence="2 3" key="1">
    <citation type="submission" date="2020-05" db="EMBL/GenBank/DDBJ databases">
        <title>Horizontal transmission and recombination maintain forever young bacterial symbiont genomes.</title>
        <authorList>
            <person name="Russell S.L."/>
            <person name="Pepper-Tunick E."/>
            <person name="Svedberg J."/>
            <person name="Byrne A."/>
            <person name="Ruelas Castillo J."/>
            <person name="Vollmers C."/>
            <person name="Beinart R.A."/>
            <person name="Corbett-Detig R."/>
        </authorList>
    </citation>
    <scope>NUCLEOTIDE SEQUENCE [LARGE SCALE GENOMIC DNA]</scope>
    <source>
        <strain evidence="2">455</strain>
    </source>
</reference>
<name>A0A853F1A1_9GAMM</name>
<comment type="caution">
    <text evidence="2">The sequence shown here is derived from an EMBL/GenBank/DDBJ whole genome shotgun (WGS) entry which is preliminary data.</text>
</comment>
<protein>
    <submittedName>
        <fullName evidence="2">Uncharacterized protein</fullName>
    </submittedName>
</protein>
<proteinExistence type="predicted"/>
<dbReference type="EMBL" id="JACCHT010000001">
    <property type="protein sequence ID" value="NYT27207.1"/>
    <property type="molecule type" value="Genomic_DNA"/>
</dbReference>
<gene>
    <name evidence="2" type="ORF">H0A76_04485</name>
</gene>